<dbReference type="SUPFAM" id="SSF49785">
    <property type="entry name" value="Galactose-binding domain-like"/>
    <property type="match status" value="1"/>
</dbReference>
<evidence type="ECO:0000313" key="3">
    <source>
        <dbReference type="Proteomes" id="UP000303847"/>
    </source>
</evidence>
<evidence type="ECO:0000313" key="2">
    <source>
        <dbReference type="EMBL" id="QCR04876.1"/>
    </source>
</evidence>
<dbReference type="Gene3D" id="2.60.120.260">
    <property type="entry name" value="Galactose-binding domain-like"/>
    <property type="match status" value="1"/>
</dbReference>
<organism evidence="2 3">
    <name type="scientific">Brenneria nigrifluens DSM 30175 = ATCC 13028</name>
    <dbReference type="NCBI Taxonomy" id="1121120"/>
    <lineage>
        <taxon>Bacteria</taxon>
        <taxon>Pseudomonadati</taxon>
        <taxon>Pseudomonadota</taxon>
        <taxon>Gammaproteobacteria</taxon>
        <taxon>Enterobacterales</taxon>
        <taxon>Pectobacteriaceae</taxon>
        <taxon>Brenneria</taxon>
    </lineage>
</organism>
<dbReference type="EMBL" id="CP034036">
    <property type="protein sequence ID" value="QCR04876.1"/>
    <property type="molecule type" value="Genomic_DNA"/>
</dbReference>
<reference evidence="2 3" key="1">
    <citation type="submission" date="2018-11" db="EMBL/GenBank/DDBJ databases">
        <title>Genome sequences of Brenneria nigrifluens and Brenneria rubrifaciens.</title>
        <authorList>
            <person name="Poret-Peterson A.T."/>
            <person name="McClean A.E."/>
            <person name="Kluepfel D.A."/>
        </authorList>
    </citation>
    <scope>NUCLEOTIDE SEQUENCE [LARGE SCALE GENOMIC DNA]</scope>
    <source>
        <strain evidence="2 3">ATCC 13028</strain>
    </source>
</reference>
<proteinExistence type="predicted"/>
<gene>
    <name evidence="2" type="ORF">EH206_12215</name>
</gene>
<dbReference type="Proteomes" id="UP000303847">
    <property type="component" value="Chromosome"/>
</dbReference>
<feature type="domain" description="F5/8 type C" evidence="1">
    <location>
        <begin position="434"/>
        <end position="568"/>
    </location>
</feature>
<protein>
    <submittedName>
        <fullName evidence="2">Discoidin domain-containing protein</fullName>
    </submittedName>
</protein>
<accession>A0ABX5UZJ0</accession>
<dbReference type="PROSITE" id="PS50022">
    <property type="entry name" value="FA58C_3"/>
    <property type="match status" value="1"/>
</dbReference>
<name>A0ABX5UZJ0_9GAMM</name>
<dbReference type="InterPro" id="IPR008979">
    <property type="entry name" value="Galactose-bd-like_sf"/>
</dbReference>
<evidence type="ECO:0000259" key="1">
    <source>
        <dbReference type="PROSITE" id="PS50022"/>
    </source>
</evidence>
<keyword evidence="3" id="KW-1185">Reference proteome</keyword>
<dbReference type="Pfam" id="PF00754">
    <property type="entry name" value="F5_F8_type_C"/>
    <property type="match status" value="1"/>
</dbReference>
<sequence length="832" mass="87772">MANLTETAEFTADVLRLDTDTPVRGYDGTDIGPANEQAQALANRTKFLKQRIDNMSATQVRSVNGKSGTVTLEYSDVGADAAGTADALITAHINDADPHPQYFNESRGDARYVQTSLANTGNGWLQLDASGKIPAALLQTLTSRYVVVADEAARLALASSSNLTICAQADIDTLFYLNGGDNPAVAANWVQGQAATVSGVSSVFGRTGAVTAQAGDYDADQINETANRKFATPAEKTAWNAKQAALVSATNIRSLFGQSLLGSGNLAPTPAQMGAAAASHTHTVSDITDFTQQAQALIINSLEAGPGVTLGQNPVSGKTIISAVGGGSGGGGGYIVVDRPSATAGQNHSFSFSAQNAFNLTAYALKETAGATNQTYVIDDFNAESELNYDSTNAVVFDGQLSAYTGGTYTTSVQGEFYSLPVQDGSRSLSISGVDESIIPVMTSNTSPSGYVASASSIYDSRYNAYLAFDRRIVSGTGSDAWVGATGAIPTPGNPQWLRIDMPGAKALSGYSLVNRAAGLINSPKTWKLQGSNDGGDTWETIHSVTNDTNNTAGAVRRFIIDSVPAEYSSYRLLIEELFSSASSSYITLRELSLFPFTMFMINSGSDWYSSSNGLLFPVAAPATADDFNNNGFSQSGEIPESQLSSLSQINVVSPVATDVKILFTPQYQIAIRESLLSVAAFGQINSATLTATQTNDGAVRVAVTRDLVNWHVWRGGQWVDIGALTTDTVGATKLITDGMTPADIGGINAAQWTQFFDANGGVPDYLAFAFALDITDPATDVATIDRLVLNVNEASSWKLQTPAEVEVRWRTDSVTFRTVTAGNYKLAYQIP</sequence>
<dbReference type="InterPro" id="IPR000421">
    <property type="entry name" value="FA58C"/>
</dbReference>
<dbReference type="RefSeq" id="WP_009113067.1">
    <property type="nucleotide sequence ID" value="NZ_CP034036.1"/>
</dbReference>